<protein>
    <recommendedName>
        <fullName evidence="3">Cysteine dioxygenase</fullName>
    </recommendedName>
</protein>
<dbReference type="OrthoDB" id="7059163at2"/>
<sequence length="188" mass="20530">MSAIHSAVSNIRDALGGGVTPAKLEGALGVVLDLASHRDWWASDRYPAPSDGEQQARYLIAQDDDQTYALYLNVMRSGKKIPPHNHTTWACIAAVEGAETNYLYERLDDGSKPGVGVLGAPKKVIIEPGSGIALMPDDIHSVHIEGDDVIIRHLHMYGRALETLDERLVYDLDKGTCEVMKIGVKTRN</sequence>
<dbReference type="EMBL" id="LNCU01000041">
    <property type="protein sequence ID" value="KWV57635.1"/>
    <property type="molecule type" value="Genomic_DNA"/>
</dbReference>
<dbReference type="Gene3D" id="2.60.120.10">
    <property type="entry name" value="Jelly Rolls"/>
    <property type="match status" value="1"/>
</dbReference>
<keyword evidence="2" id="KW-1185">Reference proteome</keyword>
<evidence type="ECO:0000313" key="1">
    <source>
        <dbReference type="EMBL" id="KWV57635.1"/>
    </source>
</evidence>
<reference evidence="1 2" key="1">
    <citation type="submission" date="2015-11" db="EMBL/GenBank/DDBJ databases">
        <title>Draft Genome Sequence of the Strain BR 10303 (Bradyrhizobium sp.) isolated from nodules of Centrolobium paraense.</title>
        <authorList>
            <person name="Zelli J.E."/>
            <person name="Simoes-Araujo J.L."/>
            <person name="Barauna A.C."/>
            <person name="Silva K."/>
        </authorList>
    </citation>
    <scope>NUCLEOTIDE SEQUENCE [LARGE SCALE GENOMIC DNA]</scope>
    <source>
        <strain evidence="1 2">BR 10303</strain>
    </source>
</reference>
<dbReference type="CDD" id="cd10548">
    <property type="entry name" value="cupin_CDO"/>
    <property type="match status" value="1"/>
</dbReference>
<proteinExistence type="predicted"/>
<dbReference type="SUPFAM" id="SSF51182">
    <property type="entry name" value="RmlC-like cupins"/>
    <property type="match status" value="1"/>
</dbReference>
<name>A0A120FPX1_9BRAD</name>
<evidence type="ECO:0000313" key="2">
    <source>
        <dbReference type="Proteomes" id="UP000057737"/>
    </source>
</evidence>
<dbReference type="AlphaFoldDB" id="A0A120FPX1"/>
<gene>
    <name evidence="1" type="ORF">AS156_38665</name>
</gene>
<dbReference type="InterPro" id="IPR014710">
    <property type="entry name" value="RmlC-like_jellyroll"/>
</dbReference>
<evidence type="ECO:0008006" key="3">
    <source>
        <dbReference type="Google" id="ProtNLM"/>
    </source>
</evidence>
<dbReference type="Proteomes" id="UP000057737">
    <property type="component" value="Unassembled WGS sequence"/>
</dbReference>
<accession>A0A120FPX1</accession>
<dbReference type="InterPro" id="IPR011051">
    <property type="entry name" value="RmlC_Cupin_sf"/>
</dbReference>
<comment type="caution">
    <text evidence="1">The sequence shown here is derived from an EMBL/GenBank/DDBJ whole genome shotgun (WGS) entry which is preliminary data.</text>
</comment>
<organism evidence="1 2">
    <name type="scientific">Bradyrhizobium macuxiense</name>
    <dbReference type="NCBI Taxonomy" id="1755647"/>
    <lineage>
        <taxon>Bacteria</taxon>
        <taxon>Pseudomonadati</taxon>
        <taxon>Pseudomonadota</taxon>
        <taxon>Alphaproteobacteria</taxon>
        <taxon>Hyphomicrobiales</taxon>
        <taxon>Nitrobacteraceae</taxon>
        <taxon>Bradyrhizobium</taxon>
    </lineage>
</organism>